<evidence type="ECO:0000256" key="4">
    <source>
        <dbReference type="ARBA" id="ARBA00023163"/>
    </source>
</evidence>
<dbReference type="Proteomes" id="UP000077202">
    <property type="component" value="Unassembled WGS sequence"/>
</dbReference>
<name>A0A176WK12_MARPO</name>
<dbReference type="GO" id="GO:0003677">
    <property type="term" value="F:DNA binding"/>
    <property type="evidence" value="ECO:0007669"/>
    <property type="project" value="UniProtKB-KW"/>
</dbReference>
<evidence type="ECO:0000313" key="9">
    <source>
        <dbReference type="Proteomes" id="UP000077202"/>
    </source>
</evidence>
<keyword evidence="2" id="KW-0805">Transcription regulation</keyword>
<feature type="domain" description="MBD" evidence="7">
    <location>
        <begin position="11"/>
        <end position="75"/>
    </location>
</feature>
<keyword evidence="5" id="KW-0539">Nucleus</keyword>
<evidence type="ECO:0000259" key="7">
    <source>
        <dbReference type="PROSITE" id="PS50982"/>
    </source>
</evidence>
<protein>
    <recommendedName>
        <fullName evidence="7">MBD domain-containing protein</fullName>
    </recommendedName>
</protein>
<comment type="caution">
    <text evidence="8">The sequence shown here is derived from an EMBL/GenBank/DDBJ whole genome shotgun (WGS) entry which is preliminary data.</text>
</comment>
<feature type="region of interest" description="Disordered" evidence="6">
    <location>
        <begin position="88"/>
        <end position="118"/>
    </location>
</feature>
<dbReference type="InterPro" id="IPR016177">
    <property type="entry name" value="DNA-bd_dom_sf"/>
</dbReference>
<dbReference type="AlphaFoldDB" id="A0A176WK12"/>
<evidence type="ECO:0000256" key="6">
    <source>
        <dbReference type="SAM" id="MobiDB-lite"/>
    </source>
</evidence>
<keyword evidence="9" id="KW-1185">Reference proteome</keyword>
<keyword evidence="3" id="KW-0238">DNA-binding</keyword>
<accession>A0A176WK12</accession>
<evidence type="ECO:0000256" key="2">
    <source>
        <dbReference type="ARBA" id="ARBA00023015"/>
    </source>
</evidence>
<gene>
    <name evidence="8" type="ORF">AXG93_673s1180</name>
</gene>
<comment type="subcellular location">
    <subcellularLocation>
        <location evidence="1">Nucleus</location>
    </subcellularLocation>
</comment>
<dbReference type="GO" id="GO:0005634">
    <property type="term" value="C:nucleus"/>
    <property type="evidence" value="ECO:0007669"/>
    <property type="project" value="UniProtKB-SubCell"/>
</dbReference>
<dbReference type="Pfam" id="PF01429">
    <property type="entry name" value="MBD"/>
    <property type="match status" value="1"/>
</dbReference>
<dbReference type="InterPro" id="IPR001739">
    <property type="entry name" value="Methyl_CpG_DNA-bd"/>
</dbReference>
<evidence type="ECO:0000313" key="8">
    <source>
        <dbReference type="EMBL" id="OAE32941.1"/>
    </source>
</evidence>
<dbReference type="PROSITE" id="PS50982">
    <property type="entry name" value="MBD"/>
    <property type="match status" value="1"/>
</dbReference>
<reference evidence="8" key="1">
    <citation type="submission" date="2016-03" db="EMBL/GenBank/DDBJ databases">
        <title>Mechanisms controlling the formation of the plant cell surface in tip-growing cells are functionally conserved among land plants.</title>
        <authorList>
            <person name="Honkanen S."/>
            <person name="Jones V.A."/>
            <person name="Morieri G."/>
            <person name="Champion C."/>
            <person name="Hetherington A.J."/>
            <person name="Kelly S."/>
            <person name="Saint-Marcoux D."/>
            <person name="Proust H."/>
            <person name="Prescott H."/>
            <person name="Dolan L."/>
        </authorList>
    </citation>
    <scope>NUCLEOTIDE SEQUENCE [LARGE SCALE GENOMIC DNA]</scope>
    <source>
        <tissue evidence="8">Whole gametophyte</tissue>
    </source>
</reference>
<dbReference type="Gene3D" id="3.30.890.10">
    <property type="entry name" value="Methyl-cpg-binding Protein 2, Chain A"/>
    <property type="match status" value="1"/>
</dbReference>
<dbReference type="SUPFAM" id="SSF54171">
    <property type="entry name" value="DNA-binding domain"/>
    <property type="match status" value="1"/>
</dbReference>
<evidence type="ECO:0000256" key="5">
    <source>
        <dbReference type="ARBA" id="ARBA00023242"/>
    </source>
</evidence>
<dbReference type="EMBL" id="LVLJ01000698">
    <property type="protein sequence ID" value="OAE32941.1"/>
    <property type="molecule type" value="Genomic_DNA"/>
</dbReference>
<evidence type="ECO:0000256" key="3">
    <source>
        <dbReference type="ARBA" id="ARBA00023125"/>
    </source>
</evidence>
<evidence type="ECO:0000256" key="1">
    <source>
        <dbReference type="ARBA" id="ARBA00004123"/>
    </source>
</evidence>
<keyword evidence="4" id="KW-0804">Transcription</keyword>
<sequence length="118" mass="13137">MVAKPKKNLLSRKCGEGPPIAPEGWKWRAGLRKQDMYFTAPDGSSFRSKRPLNEYLRTLTNPPAPADFCWSVTPEVLDHPAMQSYKAATAPKRTAKFKKQAKASTKPGVEPAAKKPRK</sequence>
<proteinExistence type="predicted"/>
<organism evidence="8 9">
    <name type="scientific">Marchantia polymorpha subsp. ruderalis</name>
    <dbReference type="NCBI Taxonomy" id="1480154"/>
    <lineage>
        <taxon>Eukaryota</taxon>
        <taxon>Viridiplantae</taxon>
        <taxon>Streptophyta</taxon>
        <taxon>Embryophyta</taxon>
        <taxon>Marchantiophyta</taxon>
        <taxon>Marchantiopsida</taxon>
        <taxon>Marchantiidae</taxon>
        <taxon>Marchantiales</taxon>
        <taxon>Marchantiaceae</taxon>
        <taxon>Marchantia</taxon>
    </lineage>
</organism>